<organism evidence="2 3">
    <name type="scientific">Phialocephala subalpina</name>
    <dbReference type="NCBI Taxonomy" id="576137"/>
    <lineage>
        <taxon>Eukaryota</taxon>
        <taxon>Fungi</taxon>
        <taxon>Dikarya</taxon>
        <taxon>Ascomycota</taxon>
        <taxon>Pezizomycotina</taxon>
        <taxon>Leotiomycetes</taxon>
        <taxon>Helotiales</taxon>
        <taxon>Mollisiaceae</taxon>
        <taxon>Phialocephala</taxon>
        <taxon>Phialocephala fortinii species complex</taxon>
    </lineage>
</organism>
<evidence type="ECO:0000313" key="2">
    <source>
        <dbReference type="EMBL" id="CZR70177.1"/>
    </source>
</evidence>
<keyword evidence="1" id="KW-1133">Transmembrane helix</keyword>
<evidence type="ECO:0000256" key="1">
    <source>
        <dbReference type="SAM" id="Phobius"/>
    </source>
</evidence>
<sequence>MEMYGSATDGNRPRKATSKLTIWLATSFALLVLYLTITTTLNVREITKLSDQLRALSVNVTALENDNHGHGESTNRLDKRDDGNASFTAPGLQLVPHPIYYNVQTMPMVYPNTTAVSTRSEHEKLYLWWLLGGAFKVVETGFALYQLATSCQSWAADGSSETSDATKIGCVYGAISTLITIAGAAWIGANAAAAIGIALAIINSVTKRDLTLQNHAALLLDYQTTMVNTTGLAMAPMFNMDGELMVHNKSGMPLMFGYNPKGDGMVFTHTLFPGTNTSYMAYGFVPAPSANSKRDDYFNEEDFTSGGLEAGFSYNQNSDGGYLSTANDYGQMDHEVSCTYAGLADNALEFQIYDNNHDGTIAAGNIRAYQSGVFDIADLTDATDAPLPEQAGCQVAR</sequence>
<name>A0A1L7XYS6_9HELO</name>
<dbReference type="AlphaFoldDB" id="A0A1L7XYS6"/>
<feature type="transmembrane region" description="Helical" evidence="1">
    <location>
        <begin position="20"/>
        <end position="43"/>
    </location>
</feature>
<proteinExistence type="predicted"/>
<dbReference type="EMBL" id="FJOG01000104">
    <property type="protein sequence ID" value="CZR70177.1"/>
    <property type="molecule type" value="Genomic_DNA"/>
</dbReference>
<evidence type="ECO:0000313" key="3">
    <source>
        <dbReference type="Proteomes" id="UP000184330"/>
    </source>
</evidence>
<keyword evidence="1" id="KW-0812">Transmembrane</keyword>
<protein>
    <submittedName>
        <fullName evidence="2">Uncharacterized protein</fullName>
    </submittedName>
</protein>
<feature type="transmembrane region" description="Helical" evidence="1">
    <location>
        <begin position="171"/>
        <end position="202"/>
    </location>
</feature>
<reference evidence="2 3" key="1">
    <citation type="submission" date="2016-03" db="EMBL/GenBank/DDBJ databases">
        <authorList>
            <person name="Ploux O."/>
        </authorList>
    </citation>
    <scope>NUCLEOTIDE SEQUENCE [LARGE SCALE GENOMIC DNA]</scope>
    <source>
        <strain evidence="2 3">UAMH 11012</strain>
    </source>
</reference>
<dbReference type="OrthoDB" id="3444926at2759"/>
<gene>
    <name evidence="2" type="ORF">PAC_20078</name>
</gene>
<dbReference type="Proteomes" id="UP000184330">
    <property type="component" value="Unassembled WGS sequence"/>
</dbReference>
<keyword evidence="1" id="KW-0472">Membrane</keyword>
<feature type="transmembrane region" description="Helical" evidence="1">
    <location>
        <begin position="126"/>
        <end position="148"/>
    </location>
</feature>
<keyword evidence="3" id="KW-1185">Reference proteome</keyword>
<accession>A0A1L7XYS6</accession>